<dbReference type="Proteomes" id="UP000452321">
    <property type="component" value="Unassembled WGS sequence"/>
</dbReference>
<dbReference type="Pfam" id="PF21983">
    <property type="entry name" value="NikA-like"/>
    <property type="match status" value="1"/>
</dbReference>
<gene>
    <name evidence="2" type="ORF">GLW30_15705</name>
</gene>
<evidence type="ECO:0008006" key="4">
    <source>
        <dbReference type="Google" id="ProtNLM"/>
    </source>
</evidence>
<evidence type="ECO:0000313" key="2">
    <source>
        <dbReference type="EMBL" id="MYL69167.1"/>
    </source>
</evidence>
<evidence type="ECO:0000313" key="3">
    <source>
        <dbReference type="Proteomes" id="UP000452321"/>
    </source>
</evidence>
<feature type="coiled-coil region" evidence="1">
    <location>
        <begin position="78"/>
        <end position="112"/>
    </location>
</feature>
<dbReference type="InterPro" id="IPR053842">
    <property type="entry name" value="NikA-like"/>
</dbReference>
<sequence>MPKKQSSKEKILTVRVSQAQYKKIQDLAYIRSMNVTEYIRQTAVGNRIKPTVIEYPKEQTTIDDYNSNNDTNDWYEIIEQLKNDNETLKSNNQELQQHIHQLEDEIDPMRQENDVFHHLLQHFDSTAFMNFNTYRDDRPLKNAIKRLKEQ</sequence>
<dbReference type="AlphaFoldDB" id="A0A6B1IRL1"/>
<proteinExistence type="predicted"/>
<keyword evidence="1" id="KW-0175">Coiled coil</keyword>
<evidence type="ECO:0000256" key="1">
    <source>
        <dbReference type="SAM" id="Coils"/>
    </source>
</evidence>
<dbReference type="EMBL" id="WMFC01000038">
    <property type="protein sequence ID" value="MYL69167.1"/>
    <property type="molecule type" value="Genomic_DNA"/>
</dbReference>
<name>A0A6B1IRL1_9EURY</name>
<dbReference type="Gene3D" id="1.20.5.340">
    <property type="match status" value="1"/>
</dbReference>
<protein>
    <recommendedName>
        <fullName evidence="4">Mobilization protein</fullName>
    </recommendedName>
</protein>
<comment type="caution">
    <text evidence="2">The sequence shown here is derived from an EMBL/GenBank/DDBJ whole genome shotgun (WGS) entry which is preliminary data.</text>
</comment>
<accession>A0A6B1IRL1</accession>
<organism evidence="2 3">
    <name type="scientific">Halorubrum distributum</name>
    <dbReference type="NCBI Taxonomy" id="29283"/>
    <lineage>
        <taxon>Archaea</taxon>
        <taxon>Methanobacteriati</taxon>
        <taxon>Methanobacteriota</taxon>
        <taxon>Stenosarchaea group</taxon>
        <taxon>Halobacteria</taxon>
        <taxon>Halobacteriales</taxon>
        <taxon>Haloferacaceae</taxon>
        <taxon>Halorubrum</taxon>
        <taxon>Halorubrum distributum group</taxon>
    </lineage>
</organism>
<reference evidence="2 3" key="1">
    <citation type="submission" date="2019-11" db="EMBL/GenBank/DDBJ databases">
        <title>Genome sequences of 17 halophilic strains isolated from different environments.</title>
        <authorList>
            <person name="Furrow R.E."/>
        </authorList>
    </citation>
    <scope>NUCLEOTIDE SEQUENCE [LARGE SCALE GENOMIC DNA]</scope>
    <source>
        <strain evidence="2 3">22502_06_Cabo</strain>
    </source>
</reference>